<dbReference type="InterPro" id="IPR051620">
    <property type="entry name" value="ORF904-like_C"/>
</dbReference>
<gene>
    <name evidence="3" type="ORF">PHYPA_000022</name>
</gene>
<dbReference type="InParanoid" id="A0A2K1L6D3"/>
<evidence type="ECO:0000313" key="5">
    <source>
        <dbReference type="Proteomes" id="UP000006727"/>
    </source>
</evidence>
<evidence type="ECO:0000313" key="4">
    <source>
        <dbReference type="EnsemblPlants" id="Pp3c1_330V3.1"/>
    </source>
</evidence>
<reference evidence="4" key="3">
    <citation type="submission" date="2020-12" db="UniProtKB">
        <authorList>
            <consortium name="EnsemblPlants"/>
        </authorList>
    </citation>
    <scope>IDENTIFICATION</scope>
</reference>
<dbReference type="Proteomes" id="UP000006727">
    <property type="component" value="Chromosome 1"/>
</dbReference>
<dbReference type="PANTHER" id="PTHR35372:SF2">
    <property type="entry name" value="SF3 HELICASE DOMAIN-CONTAINING PROTEIN"/>
    <property type="match status" value="1"/>
</dbReference>
<dbReference type="InterPro" id="IPR014818">
    <property type="entry name" value="Phage/plasmid_primase_P4_C"/>
</dbReference>
<dbReference type="AlphaFoldDB" id="A0A2K1L6D3"/>
<evidence type="ECO:0000313" key="3">
    <source>
        <dbReference type="EMBL" id="PNR61599.1"/>
    </source>
</evidence>
<sequence length="566" mass="64970">MCIAFKTSQESTYAYFFPTIPTDYKLISSLTTITSNGSGVVFSTNESCIVEEAMFCFPCDDVDDIVQYLGLSCNKSKHYSTMVEACSTWIIQLEERGKRDMYAKISPTWPCDIYSIQCSEGRKKEIVTDLICVCPKNPELITSKIFCVIYDDKFVCSNFDKITIYFFDTKRWALKSSKASMMREILTGMYRFIADVCESYMKTIEPAIKIIDFIQLSDNRRKMMYTCAGMLYKEGFEELLDSRRNVIGMKGGVYDFIEDRFRRMESDDYITLSTRIPFVPLDYNSEATNEVLNLLAKVFPNEDIRRYFMRFISSCLEGQNANKIFSIWSGSGDNGKTVMVSLVEGAFGDYTIKMPTSLLMGKRVQSSAATLELAMLKERLIALVQEPDEGDKLNLGIMKELTGNDSLYIRGLYEEGTIIPQTTKFVLIANRIPQMNRTIHDLLTTHLKDINFSNKIPLLAPVFMRLVIEEYKQYLTYGLEEPNEVKDCIETFHVSNDIFGQFLSANVEKNSKSIVAIKELYDTYKYWSKDMFPTMKVKDISSLRQYLVKNLYTKDAVDQIQGLSLI</sequence>
<feature type="domain" description="Bacteriophage/plasmid primase P4 C-terminal" evidence="2">
    <location>
        <begin position="144"/>
        <end position="280"/>
    </location>
</feature>
<dbReference type="EMBL" id="ABEU02000001">
    <property type="protein sequence ID" value="PNR61599.1"/>
    <property type="molecule type" value="Genomic_DNA"/>
</dbReference>
<reference evidence="3 5" key="1">
    <citation type="journal article" date="2008" name="Science">
        <title>The Physcomitrella genome reveals evolutionary insights into the conquest of land by plants.</title>
        <authorList>
            <person name="Rensing S."/>
            <person name="Lang D."/>
            <person name="Zimmer A."/>
            <person name="Terry A."/>
            <person name="Salamov A."/>
            <person name="Shapiro H."/>
            <person name="Nishiyama T."/>
            <person name="Perroud P.-F."/>
            <person name="Lindquist E."/>
            <person name="Kamisugi Y."/>
            <person name="Tanahashi T."/>
            <person name="Sakakibara K."/>
            <person name="Fujita T."/>
            <person name="Oishi K."/>
            <person name="Shin-I T."/>
            <person name="Kuroki Y."/>
            <person name="Toyoda A."/>
            <person name="Suzuki Y."/>
            <person name="Hashimoto A."/>
            <person name="Yamaguchi K."/>
            <person name="Sugano A."/>
            <person name="Kohara Y."/>
            <person name="Fujiyama A."/>
            <person name="Anterola A."/>
            <person name="Aoki S."/>
            <person name="Ashton N."/>
            <person name="Barbazuk W.B."/>
            <person name="Barker E."/>
            <person name="Bennetzen J."/>
            <person name="Bezanilla M."/>
            <person name="Blankenship R."/>
            <person name="Cho S.H."/>
            <person name="Dutcher S."/>
            <person name="Estelle M."/>
            <person name="Fawcett J.A."/>
            <person name="Gundlach H."/>
            <person name="Hanada K."/>
            <person name="Heyl A."/>
            <person name="Hicks K.A."/>
            <person name="Hugh J."/>
            <person name="Lohr M."/>
            <person name="Mayer K."/>
            <person name="Melkozernov A."/>
            <person name="Murata T."/>
            <person name="Nelson D."/>
            <person name="Pils B."/>
            <person name="Prigge M."/>
            <person name="Reiss B."/>
            <person name="Renner T."/>
            <person name="Rombauts S."/>
            <person name="Rushton P."/>
            <person name="Sanderfoot A."/>
            <person name="Schween G."/>
            <person name="Shiu S.-H."/>
            <person name="Stueber K."/>
            <person name="Theodoulou F.L."/>
            <person name="Tu H."/>
            <person name="Van de Peer Y."/>
            <person name="Verrier P.J."/>
            <person name="Waters E."/>
            <person name="Wood A."/>
            <person name="Yang L."/>
            <person name="Cove D."/>
            <person name="Cuming A."/>
            <person name="Hasebe M."/>
            <person name="Lucas S."/>
            <person name="Mishler D.B."/>
            <person name="Reski R."/>
            <person name="Grigoriev I."/>
            <person name="Quatrano R.S."/>
            <person name="Boore J.L."/>
        </authorList>
    </citation>
    <scope>NUCLEOTIDE SEQUENCE [LARGE SCALE GENOMIC DNA]</scope>
    <source>
        <strain evidence="4 5">cv. Gransden 2004</strain>
    </source>
</reference>
<dbReference type="GO" id="GO:0016787">
    <property type="term" value="F:hydrolase activity"/>
    <property type="evidence" value="ECO:0007669"/>
    <property type="project" value="UniProtKB-KW"/>
</dbReference>
<dbReference type="PaxDb" id="3218-PP1S283_42V6.1"/>
<keyword evidence="1" id="KW-0378">Hydrolase</keyword>
<dbReference type="EnsemblPlants" id="Pp3c1_330V3.1">
    <property type="protein sequence ID" value="Pp3c1_330V3.1"/>
    <property type="gene ID" value="Pp3c1_330"/>
</dbReference>
<dbReference type="Gramene" id="Pp3c1_330V3.1">
    <property type="protein sequence ID" value="Pp3c1_330V3.1"/>
    <property type="gene ID" value="Pp3c1_330"/>
</dbReference>
<dbReference type="Pfam" id="PF08706">
    <property type="entry name" value="D5_N"/>
    <property type="match status" value="1"/>
</dbReference>
<dbReference type="PANTHER" id="PTHR35372">
    <property type="entry name" value="ATP BINDING PROTEIN-RELATED"/>
    <property type="match status" value="1"/>
</dbReference>
<evidence type="ECO:0000256" key="1">
    <source>
        <dbReference type="ARBA" id="ARBA00022801"/>
    </source>
</evidence>
<organism evidence="3">
    <name type="scientific">Physcomitrium patens</name>
    <name type="common">Spreading-leaved earth moss</name>
    <name type="synonym">Physcomitrella patens</name>
    <dbReference type="NCBI Taxonomy" id="3218"/>
    <lineage>
        <taxon>Eukaryota</taxon>
        <taxon>Viridiplantae</taxon>
        <taxon>Streptophyta</taxon>
        <taxon>Embryophyta</taxon>
        <taxon>Bryophyta</taxon>
        <taxon>Bryophytina</taxon>
        <taxon>Bryopsida</taxon>
        <taxon>Funariidae</taxon>
        <taxon>Funariales</taxon>
        <taxon>Funariaceae</taxon>
        <taxon>Physcomitrium</taxon>
    </lineage>
</organism>
<evidence type="ECO:0000259" key="2">
    <source>
        <dbReference type="Pfam" id="PF08706"/>
    </source>
</evidence>
<reference evidence="3 5" key="2">
    <citation type="journal article" date="2018" name="Plant J.">
        <title>The Physcomitrella patens chromosome-scale assembly reveals moss genome structure and evolution.</title>
        <authorList>
            <person name="Lang D."/>
            <person name="Ullrich K.K."/>
            <person name="Murat F."/>
            <person name="Fuchs J."/>
            <person name="Jenkins J."/>
            <person name="Haas F.B."/>
            <person name="Piednoel M."/>
            <person name="Gundlach H."/>
            <person name="Van Bel M."/>
            <person name="Meyberg R."/>
            <person name="Vives C."/>
            <person name="Morata J."/>
            <person name="Symeonidi A."/>
            <person name="Hiss M."/>
            <person name="Muchero W."/>
            <person name="Kamisugi Y."/>
            <person name="Saleh O."/>
            <person name="Blanc G."/>
            <person name="Decker E.L."/>
            <person name="van Gessel N."/>
            <person name="Grimwood J."/>
            <person name="Hayes R.D."/>
            <person name="Graham S.W."/>
            <person name="Gunter L.E."/>
            <person name="McDaniel S.F."/>
            <person name="Hoernstein S.N.W."/>
            <person name="Larsson A."/>
            <person name="Li F.W."/>
            <person name="Perroud P.F."/>
            <person name="Phillips J."/>
            <person name="Ranjan P."/>
            <person name="Rokshar D.S."/>
            <person name="Rothfels C.J."/>
            <person name="Schneider L."/>
            <person name="Shu S."/>
            <person name="Stevenson D.W."/>
            <person name="Thummler F."/>
            <person name="Tillich M."/>
            <person name="Villarreal Aguilar J.C."/>
            <person name="Widiez T."/>
            <person name="Wong G.K."/>
            <person name="Wymore A."/>
            <person name="Zhang Y."/>
            <person name="Zimmer A.D."/>
            <person name="Quatrano R.S."/>
            <person name="Mayer K.F.X."/>
            <person name="Goodstein D."/>
            <person name="Casacuberta J.M."/>
            <person name="Vandepoele K."/>
            <person name="Reski R."/>
            <person name="Cuming A.C."/>
            <person name="Tuskan G.A."/>
            <person name="Maumus F."/>
            <person name="Salse J."/>
            <person name="Schmutz J."/>
            <person name="Rensing S.A."/>
        </authorList>
    </citation>
    <scope>NUCLEOTIDE SEQUENCE [LARGE SCALE GENOMIC DNA]</scope>
    <source>
        <strain evidence="4 5">cv. Gransden 2004</strain>
    </source>
</reference>
<name>A0A2K1L6D3_PHYPA</name>
<proteinExistence type="predicted"/>
<keyword evidence="5" id="KW-1185">Reference proteome</keyword>
<protein>
    <recommendedName>
        <fullName evidence="2">Bacteriophage/plasmid primase P4 C-terminal domain-containing protein</fullName>
    </recommendedName>
</protein>
<accession>A0A2K1L6D3</accession>